<dbReference type="GO" id="GO:0050265">
    <property type="term" value="F:RNA uridylyltransferase activity"/>
    <property type="evidence" value="ECO:0007669"/>
    <property type="project" value="TreeGrafter"/>
</dbReference>
<dbReference type="Gene3D" id="1.10.1410.10">
    <property type="match status" value="1"/>
</dbReference>
<gene>
    <name evidence="8" type="ORF">ILUMI_12236</name>
</gene>
<dbReference type="EMBL" id="VTPC01007528">
    <property type="protein sequence ID" value="KAF2893937.1"/>
    <property type="molecule type" value="Genomic_DNA"/>
</dbReference>
<dbReference type="GO" id="GO:0046872">
    <property type="term" value="F:metal ion binding"/>
    <property type="evidence" value="ECO:0007669"/>
    <property type="project" value="UniProtKB-KW"/>
</dbReference>
<evidence type="ECO:0000256" key="5">
    <source>
        <dbReference type="ARBA" id="ARBA00022842"/>
    </source>
</evidence>
<dbReference type="Proteomes" id="UP000801492">
    <property type="component" value="Unassembled WGS sequence"/>
</dbReference>
<evidence type="ECO:0008006" key="10">
    <source>
        <dbReference type="Google" id="ProtNLM"/>
    </source>
</evidence>
<feature type="domain" description="Poly(A) RNA polymerase mitochondrial-like central palm" evidence="7">
    <location>
        <begin position="24"/>
        <end position="157"/>
    </location>
</feature>
<evidence type="ECO:0000256" key="3">
    <source>
        <dbReference type="ARBA" id="ARBA00022679"/>
    </source>
</evidence>
<dbReference type="InterPro" id="IPR043519">
    <property type="entry name" value="NT_sf"/>
</dbReference>
<evidence type="ECO:0000259" key="6">
    <source>
        <dbReference type="Pfam" id="PF03828"/>
    </source>
</evidence>
<comment type="caution">
    <text evidence="8">The sequence shown here is derived from an EMBL/GenBank/DDBJ whole genome shotgun (WGS) entry which is preliminary data.</text>
</comment>
<reference evidence="8" key="1">
    <citation type="submission" date="2019-08" db="EMBL/GenBank/DDBJ databases">
        <title>The genome of the North American firefly Photinus pyralis.</title>
        <authorList>
            <consortium name="Photinus pyralis genome working group"/>
            <person name="Fallon T.R."/>
            <person name="Sander Lower S.E."/>
            <person name="Weng J.-K."/>
        </authorList>
    </citation>
    <scope>NUCLEOTIDE SEQUENCE</scope>
    <source>
        <strain evidence="8">TRF0915ILg1</strain>
        <tissue evidence="8">Whole body</tissue>
    </source>
</reference>
<keyword evidence="3" id="KW-0808">Transferase</keyword>
<evidence type="ECO:0000256" key="4">
    <source>
        <dbReference type="ARBA" id="ARBA00022723"/>
    </source>
</evidence>
<evidence type="ECO:0000313" key="9">
    <source>
        <dbReference type="Proteomes" id="UP000801492"/>
    </source>
</evidence>
<name>A0A8K0G9R2_IGNLU</name>
<evidence type="ECO:0000313" key="8">
    <source>
        <dbReference type="EMBL" id="KAF2893937.1"/>
    </source>
</evidence>
<organism evidence="8 9">
    <name type="scientific">Ignelater luminosus</name>
    <name type="common">Cucubano</name>
    <name type="synonym">Pyrophorus luminosus</name>
    <dbReference type="NCBI Taxonomy" id="2038154"/>
    <lineage>
        <taxon>Eukaryota</taxon>
        <taxon>Metazoa</taxon>
        <taxon>Ecdysozoa</taxon>
        <taxon>Arthropoda</taxon>
        <taxon>Hexapoda</taxon>
        <taxon>Insecta</taxon>
        <taxon>Pterygota</taxon>
        <taxon>Neoptera</taxon>
        <taxon>Endopterygota</taxon>
        <taxon>Coleoptera</taxon>
        <taxon>Polyphaga</taxon>
        <taxon>Elateriformia</taxon>
        <taxon>Elateroidea</taxon>
        <taxon>Elateridae</taxon>
        <taxon>Agrypninae</taxon>
        <taxon>Pyrophorini</taxon>
        <taxon>Ignelater</taxon>
    </lineage>
</organism>
<sequence length="354" mass="40323">VTLNAEVKALLKSDPQIMERCFQLVREANQVLLNQEPVARCCRALEAALSDSYPRCRAFPFGSRVSGLGNERSDLDVFVDVGDMYMGNANQDARSQEKFVNTACKLFRKRKDEFSHVNPIPTARTPIVQVFHITSKLDCDLSFRHGLSVENTKFLKLCIDVQPVTQPLILLLKQWVEYCKLQEHITTYALSMMVIFHLQIVGYLMPVHELRQLNLNKISIIDGWGIVDFTNLIPVIRDRIAPYTGSPKELLKKFFSYYSSFNYTADVICPLLGRPIKKSLFINKLNGEDLPLEMLAYVQKVSANPDSEQFRARSPFCVQDPFDLSHNLVKACTPTAVEKLKTLCDLTFKHLTNI</sequence>
<evidence type="ECO:0000259" key="7">
    <source>
        <dbReference type="Pfam" id="PF22600"/>
    </source>
</evidence>
<dbReference type="CDD" id="cd05402">
    <property type="entry name" value="NT_PAP_TUTase"/>
    <property type="match status" value="1"/>
</dbReference>
<dbReference type="InterPro" id="IPR054708">
    <property type="entry name" value="MTPAP-like_central"/>
</dbReference>
<dbReference type="SUPFAM" id="SSF81301">
    <property type="entry name" value="Nucleotidyltransferase"/>
    <property type="match status" value="1"/>
</dbReference>
<dbReference type="Gene3D" id="3.30.460.10">
    <property type="entry name" value="Beta Polymerase, domain 2"/>
    <property type="match status" value="1"/>
</dbReference>
<dbReference type="InterPro" id="IPR002058">
    <property type="entry name" value="PAP_assoc"/>
</dbReference>
<comment type="cofactor">
    <cofactor evidence="1">
        <name>Mn(2+)</name>
        <dbReference type="ChEBI" id="CHEBI:29035"/>
    </cofactor>
</comment>
<dbReference type="AlphaFoldDB" id="A0A8K0G9R2"/>
<dbReference type="PANTHER" id="PTHR12271">
    <property type="entry name" value="POLY A POLYMERASE CID PAP -RELATED"/>
    <property type="match status" value="1"/>
</dbReference>
<feature type="non-terminal residue" evidence="8">
    <location>
        <position position="1"/>
    </location>
</feature>
<dbReference type="SUPFAM" id="SSF81631">
    <property type="entry name" value="PAP/OAS1 substrate-binding domain"/>
    <property type="match status" value="1"/>
</dbReference>
<keyword evidence="4" id="KW-0479">Metal-binding</keyword>
<keyword evidence="5" id="KW-0460">Magnesium</keyword>
<accession>A0A8K0G9R2</accession>
<dbReference type="Pfam" id="PF22600">
    <property type="entry name" value="MTPAP-like_central"/>
    <property type="match status" value="1"/>
</dbReference>
<dbReference type="GO" id="GO:1990817">
    <property type="term" value="F:poly(A) RNA polymerase activity"/>
    <property type="evidence" value="ECO:0007669"/>
    <property type="project" value="UniProtKB-ARBA"/>
</dbReference>
<keyword evidence="9" id="KW-1185">Reference proteome</keyword>
<proteinExistence type="predicted"/>
<dbReference type="Pfam" id="PF03828">
    <property type="entry name" value="PAP_assoc"/>
    <property type="match status" value="1"/>
</dbReference>
<feature type="domain" description="PAP-associated" evidence="6">
    <location>
        <begin position="249"/>
        <end position="326"/>
    </location>
</feature>
<dbReference type="GO" id="GO:0031123">
    <property type="term" value="P:RNA 3'-end processing"/>
    <property type="evidence" value="ECO:0007669"/>
    <property type="project" value="TreeGrafter"/>
</dbReference>
<dbReference type="OrthoDB" id="407432at2759"/>
<comment type="cofactor">
    <cofactor evidence="2">
        <name>Mg(2+)</name>
        <dbReference type="ChEBI" id="CHEBI:18420"/>
    </cofactor>
</comment>
<evidence type="ECO:0000256" key="1">
    <source>
        <dbReference type="ARBA" id="ARBA00001936"/>
    </source>
</evidence>
<dbReference type="PANTHER" id="PTHR12271:SF66">
    <property type="entry name" value="TERMINAL URIDYLYLTRANSFERASE TAILOR"/>
    <property type="match status" value="1"/>
</dbReference>
<protein>
    <recommendedName>
        <fullName evidence="10">PAP-associated domain-containing protein</fullName>
    </recommendedName>
</protein>
<evidence type="ECO:0000256" key="2">
    <source>
        <dbReference type="ARBA" id="ARBA00001946"/>
    </source>
</evidence>